<reference evidence="2 3" key="1">
    <citation type="submission" date="2022-06" db="EMBL/GenBank/DDBJ databases">
        <title>Halomicroarcula sp. a new haloarchaeum isolate from saline soil.</title>
        <authorList>
            <person name="Strakova D."/>
            <person name="Galisteo C."/>
            <person name="Sanchez-Porro C."/>
            <person name="Ventosa A."/>
        </authorList>
    </citation>
    <scope>NUCLEOTIDE SEQUENCE [LARGE SCALE GENOMIC DNA]</scope>
    <source>
        <strain evidence="2 3">S3CR25-11</strain>
    </source>
</reference>
<name>A0ABU2FKT7_9EURY</name>
<dbReference type="Pfam" id="PF24002">
    <property type="entry name" value="DUF7318"/>
    <property type="match status" value="1"/>
</dbReference>
<keyword evidence="3" id="KW-1185">Reference proteome</keyword>
<dbReference type="RefSeq" id="WP_310899206.1">
    <property type="nucleotide sequence ID" value="NZ_JAMQOS010000001.1"/>
</dbReference>
<evidence type="ECO:0000313" key="3">
    <source>
        <dbReference type="Proteomes" id="UP001268864"/>
    </source>
</evidence>
<keyword evidence="1" id="KW-1133">Transmembrane helix</keyword>
<protein>
    <submittedName>
        <fullName evidence="2">Uncharacterized protein</fullName>
    </submittedName>
</protein>
<keyword evidence="1" id="KW-0472">Membrane</keyword>
<organism evidence="2 3">
    <name type="scientific">Haloarcula onubensis</name>
    <dbReference type="NCBI Taxonomy" id="2950539"/>
    <lineage>
        <taxon>Archaea</taxon>
        <taxon>Methanobacteriati</taxon>
        <taxon>Methanobacteriota</taxon>
        <taxon>Stenosarchaea group</taxon>
        <taxon>Halobacteria</taxon>
        <taxon>Halobacteriales</taxon>
        <taxon>Haloarculaceae</taxon>
        <taxon>Haloarcula</taxon>
    </lineage>
</organism>
<dbReference type="Proteomes" id="UP001268864">
    <property type="component" value="Unassembled WGS sequence"/>
</dbReference>
<gene>
    <name evidence="2" type="ORF">NDI86_04485</name>
</gene>
<feature type="transmembrane region" description="Helical" evidence="1">
    <location>
        <begin position="66"/>
        <end position="86"/>
    </location>
</feature>
<sequence length="139" mass="15545">MASEGSTYGDIHRYEPPRESTAAAVGIVLLTIIQVGLVGLFTYGMLAGWASGIGTTLTVSLIEANMFLGGVLTAIFIDLAFIMLLYRKEFLPDVMIVKKRRRKWEDLYIRQEDVDGTSMADQGQLVETVKRAVYPYYKK</sequence>
<feature type="transmembrane region" description="Helical" evidence="1">
    <location>
        <begin position="21"/>
        <end position="46"/>
    </location>
</feature>
<accession>A0ABU2FKT7</accession>
<evidence type="ECO:0000256" key="1">
    <source>
        <dbReference type="SAM" id="Phobius"/>
    </source>
</evidence>
<keyword evidence="1" id="KW-0812">Transmembrane</keyword>
<dbReference type="EMBL" id="JAMQOS010000001">
    <property type="protein sequence ID" value="MDS0281370.1"/>
    <property type="molecule type" value="Genomic_DNA"/>
</dbReference>
<proteinExistence type="predicted"/>
<dbReference type="InterPro" id="IPR055742">
    <property type="entry name" value="DUF7318"/>
</dbReference>
<comment type="caution">
    <text evidence="2">The sequence shown here is derived from an EMBL/GenBank/DDBJ whole genome shotgun (WGS) entry which is preliminary data.</text>
</comment>
<evidence type="ECO:0000313" key="2">
    <source>
        <dbReference type="EMBL" id="MDS0281370.1"/>
    </source>
</evidence>